<dbReference type="Proteomes" id="UP001154282">
    <property type="component" value="Unassembled WGS sequence"/>
</dbReference>
<dbReference type="EMBL" id="CAMGYJ010000008">
    <property type="protein sequence ID" value="CAI0467525.1"/>
    <property type="molecule type" value="Genomic_DNA"/>
</dbReference>
<evidence type="ECO:0000256" key="3">
    <source>
        <dbReference type="ARBA" id="ARBA00038471"/>
    </source>
</evidence>
<keyword evidence="2" id="KW-1015">Disulfide bond</keyword>
<evidence type="ECO:0000259" key="5">
    <source>
        <dbReference type="SMART" id="SM00856"/>
    </source>
</evidence>
<proteinExistence type="inferred from homology"/>
<dbReference type="Pfam" id="PF04043">
    <property type="entry name" value="PMEI"/>
    <property type="match status" value="1"/>
</dbReference>
<dbReference type="SUPFAM" id="SSF101148">
    <property type="entry name" value="Plant invertase/pectin methylesterase inhibitor"/>
    <property type="match status" value="1"/>
</dbReference>
<dbReference type="AlphaFoldDB" id="A0AAV0P9M9"/>
<feature type="domain" description="Pectinesterase inhibitor" evidence="5">
    <location>
        <begin position="31"/>
        <end position="178"/>
    </location>
</feature>
<dbReference type="PANTHER" id="PTHR36710">
    <property type="entry name" value="PECTINESTERASE INHIBITOR-LIKE"/>
    <property type="match status" value="1"/>
</dbReference>
<organism evidence="6 7">
    <name type="scientific">Linum tenue</name>
    <dbReference type="NCBI Taxonomy" id="586396"/>
    <lineage>
        <taxon>Eukaryota</taxon>
        <taxon>Viridiplantae</taxon>
        <taxon>Streptophyta</taxon>
        <taxon>Embryophyta</taxon>
        <taxon>Tracheophyta</taxon>
        <taxon>Spermatophyta</taxon>
        <taxon>Magnoliopsida</taxon>
        <taxon>eudicotyledons</taxon>
        <taxon>Gunneridae</taxon>
        <taxon>Pentapetalae</taxon>
        <taxon>rosids</taxon>
        <taxon>fabids</taxon>
        <taxon>Malpighiales</taxon>
        <taxon>Linaceae</taxon>
        <taxon>Linum</taxon>
    </lineage>
</organism>
<comment type="caution">
    <text evidence="6">The sequence shown here is derived from an EMBL/GenBank/DDBJ whole genome shotgun (WGS) entry which is preliminary data.</text>
</comment>
<evidence type="ECO:0000256" key="4">
    <source>
        <dbReference type="SAM" id="SignalP"/>
    </source>
</evidence>
<protein>
    <recommendedName>
        <fullName evidence="5">Pectinesterase inhibitor domain-containing protein</fullName>
    </recommendedName>
</protein>
<feature type="signal peptide" evidence="4">
    <location>
        <begin position="1"/>
        <end position="32"/>
    </location>
</feature>
<dbReference type="CDD" id="cd15796">
    <property type="entry name" value="CIF_like"/>
    <property type="match status" value="1"/>
</dbReference>
<dbReference type="InterPro" id="IPR035513">
    <property type="entry name" value="Invertase/methylesterase_inhib"/>
</dbReference>
<dbReference type="SMART" id="SM00856">
    <property type="entry name" value="PMEI"/>
    <property type="match status" value="1"/>
</dbReference>
<feature type="chain" id="PRO_5043381755" description="Pectinesterase inhibitor domain-containing protein" evidence="4">
    <location>
        <begin position="33"/>
        <end position="193"/>
    </location>
</feature>
<dbReference type="Gene3D" id="1.20.140.40">
    <property type="entry name" value="Invertase/pectin methylesterase inhibitor family protein"/>
    <property type="match status" value="1"/>
</dbReference>
<evidence type="ECO:0000256" key="1">
    <source>
        <dbReference type="ARBA" id="ARBA00022729"/>
    </source>
</evidence>
<dbReference type="GO" id="GO:0004857">
    <property type="term" value="F:enzyme inhibitor activity"/>
    <property type="evidence" value="ECO:0007669"/>
    <property type="project" value="InterPro"/>
</dbReference>
<accession>A0AAV0P9M9</accession>
<comment type="similarity">
    <text evidence="3">Belongs to the PMEI family.</text>
</comment>
<name>A0AAV0P9M9_9ROSI</name>
<reference evidence="6" key="1">
    <citation type="submission" date="2022-08" db="EMBL/GenBank/DDBJ databases">
        <authorList>
            <person name="Gutierrez-Valencia J."/>
        </authorList>
    </citation>
    <scope>NUCLEOTIDE SEQUENCE</scope>
</reference>
<evidence type="ECO:0000313" key="6">
    <source>
        <dbReference type="EMBL" id="CAI0467525.1"/>
    </source>
</evidence>
<gene>
    <name evidence="6" type="ORF">LITE_LOCUS37486</name>
</gene>
<dbReference type="InterPro" id="IPR052421">
    <property type="entry name" value="PCW_Enzyme_Inhibitor"/>
</dbReference>
<evidence type="ECO:0000313" key="7">
    <source>
        <dbReference type="Proteomes" id="UP001154282"/>
    </source>
</evidence>
<keyword evidence="1 4" id="KW-0732">Signal</keyword>
<evidence type="ECO:0000256" key="2">
    <source>
        <dbReference type="ARBA" id="ARBA00023157"/>
    </source>
</evidence>
<dbReference type="InterPro" id="IPR006501">
    <property type="entry name" value="Pectinesterase_inhib_dom"/>
</dbReference>
<dbReference type="FunFam" id="1.20.140.40:FF:000009">
    <property type="entry name" value="Invertase/pectin methylesterase inhibitor family protein"/>
    <property type="match status" value="1"/>
</dbReference>
<keyword evidence="7" id="KW-1185">Reference proteome</keyword>
<dbReference type="NCBIfam" id="TIGR01614">
    <property type="entry name" value="PME_inhib"/>
    <property type="match status" value="1"/>
</dbReference>
<dbReference type="InterPro" id="IPR034087">
    <property type="entry name" value="C/VIF1"/>
</dbReference>
<sequence>MKPTIPRTTFPHLSFPILLLLLLAAFPAAVRSGDLIEEVCKKTPFYGLCAATLHSNSSSSAAADVKSLASSVTSFVLTNATDTLSFIQAQLRKEKDPKAEKALANCAELYIPVVKYNLPQAIEAFFRGYYGFTRYALSDAAKQAGACEDKLSGSGADGGELSARNKVVGDLCGVGAAIVGLLMKVGGRRGLNV</sequence>
<dbReference type="PANTHER" id="PTHR36710:SF18">
    <property type="entry name" value="PECTINESTERASE INHIBITOR 5-RELATED"/>
    <property type="match status" value="1"/>
</dbReference>